<protein>
    <recommendedName>
        <fullName evidence="5">EKC/KEOPS complex subunit BUD32</fullName>
        <ecNumber evidence="3">2.7.11.1</ecNumber>
    </recommendedName>
    <alternativeName>
        <fullName evidence="6 7">Atypical Serine/threonine protein kinase BUD32</fullName>
    </alternativeName>
    <alternativeName>
        <fullName evidence="4">EKC/KEOPS complex subunit bud32</fullName>
    </alternativeName>
</protein>
<evidence type="ECO:0000256" key="6">
    <source>
        <dbReference type="ARBA" id="ARBA00030980"/>
    </source>
</evidence>
<evidence type="ECO:0000256" key="4">
    <source>
        <dbReference type="ARBA" id="ARBA00013948"/>
    </source>
</evidence>
<dbReference type="PROSITE" id="PS50011">
    <property type="entry name" value="PROTEIN_KINASE_DOM"/>
    <property type="match status" value="1"/>
</dbReference>
<dbReference type="GO" id="GO:0004674">
    <property type="term" value="F:protein serine/threonine kinase activity"/>
    <property type="evidence" value="ECO:0007669"/>
    <property type="project" value="UniProtKB-EC"/>
</dbReference>
<feature type="domain" description="Protein kinase" evidence="10">
    <location>
        <begin position="11"/>
        <end position="264"/>
    </location>
</feature>
<keyword evidence="11" id="KW-0808">Transferase</keyword>
<proteinExistence type="predicted"/>
<evidence type="ECO:0000256" key="1">
    <source>
        <dbReference type="ARBA" id="ARBA00003747"/>
    </source>
</evidence>
<evidence type="ECO:0000313" key="12">
    <source>
        <dbReference type="Proteomes" id="UP000799291"/>
    </source>
</evidence>
<reference evidence="11" key="1">
    <citation type="journal article" date="2020" name="Stud. Mycol.">
        <title>101 Dothideomycetes genomes: a test case for predicting lifestyles and emergence of pathogens.</title>
        <authorList>
            <person name="Haridas S."/>
            <person name="Albert R."/>
            <person name="Binder M."/>
            <person name="Bloem J."/>
            <person name="Labutti K."/>
            <person name="Salamov A."/>
            <person name="Andreopoulos B."/>
            <person name="Baker S."/>
            <person name="Barry K."/>
            <person name="Bills G."/>
            <person name="Bluhm B."/>
            <person name="Cannon C."/>
            <person name="Castanera R."/>
            <person name="Culley D."/>
            <person name="Daum C."/>
            <person name="Ezra D."/>
            <person name="Gonzalez J."/>
            <person name="Henrissat B."/>
            <person name="Kuo A."/>
            <person name="Liang C."/>
            <person name="Lipzen A."/>
            <person name="Lutzoni F."/>
            <person name="Magnuson J."/>
            <person name="Mondo S."/>
            <person name="Nolan M."/>
            <person name="Ohm R."/>
            <person name="Pangilinan J."/>
            <person name="Park H.-J."/>
            <person name="Ramirez L."/>
            <person name="Alfaro M."/>
            <person name="Sun H."/>
            <person name="Tritt A."/>
            <person name="Yoshinaga Y."/>
            <person name="Zwiers L.-H."/>
            <person name="Turgeon B."/>
            <person name="Goodwin S."/>
            <person name="Spatafora J."/>
            <person name="Crous P."/>
            <person name="Grigoriev I."/>
        </authorList>
    </citation>
    <scope>NUCLEOTIDE SEQUENCE</scope>
    <source>
        <strain evidence="11">CBS 122367</strain>
    </source>
</reference>
<dbReference type="PANTHER" id="PTHR23257:SF963">
    <property type="entry name" value="AT08303P"/>
    <property type="match status" value="1"/>
</dbReference>
<dbReference type="PROSITE" id="PS00109">
    <property type="entry name" value="PROTEIN_KINASE_TYR"/>
    <property type="match status" value="1"/>
</dbReference>
<evidence type="ECO:0000313" key="11">
    <source>
        <dbReference type="EMBL" id="KAF2690846.1"/>
    </source>
</evidence>
<comment type="catalytic activity">
    <reaction evidence="9">
        <text>L-seryl-[protein] + ATP = O-phospho-L-seryl-[protein] + ADP + H(+)</text>
        <dbReference type="Rhea" id="RHEA:17989"/>
        <dbReference type="Rhea" id="RHEA-COMP:9863"/>
        <dbReference type="Rhea" id="RHEA-COMP:11604"/>
        <dbReference type="ChEBI" id="CHEBI:15378"/>
        <dbReference type="ChEBI" id="CHEBI:29999"/>
        <dbReference type="ChEBI" id="CHEBI:30616"/>
        <dbReference type="ChEBI" id="CHEBI:83421"/>
        <dbReference type="ChEBI" id="CHEBI:456216"/>
        <dbReference type="EC" id="2.7.11.1"/>
    </reaction>
</comment>
<keyword evidence="12" id="KW-1185">Reference proteome</keyword>
<dbReference type="Pfam" id="PF00069">
    <property type="entry name" value="Pkinase"/>
    <property type="match status" value="1"/>
</dbReference>
<name>A0A6G1JK35_9PLEO</name>
<dbReference type="EC" id="2.7.11.1" evidence="3"/>
<dbReference type="InterPro" id="IPR008266">
    <property type="entry name" value="Tyr_kinase_AS"/>
</dbReference>
<dbReference type="InterPro" id="IPR000719">
    <property type="entry name" value="Prot_kinase_dom"/>
</dbReference>
<evidence type="ECO:0000259" key="10">
    <source>
        <dbReference type="PROSITE" id="PS50011"/>
    </source>
</evidence>
<dbReference type="AlphaFoldDB" id="A0A6G1JK35"/>
<dbReference type="InterPro" id="IPR050167">
    <property type="entry name" value="Ser_Thr_protein_kinase"/>
</dbReference>
<evidence type="ECO:0000256" key="5">
    <source>
        <dbReference type="ARBA" id="ARBA00019973"/>
    </source>
</evidence>
<organism evidence="11 12">
    <name type="scientific">Lentithecium fluviatile CBS 122367</name>
    <dbReference type="NCBI Taxonomy" id="1168545"/>
    <lineage>
        <taxon>Eukaryota</taxon>
        <taxon>Fungi</taxon>
        <taxon>Dikarya</taxon>
        <taxon>Ascomycota</taxon>
        <taxon>Pezizomycotina</taxon>
        <taxon>Dothideomycetes</taxon>
        <taxon>Pleosporomycetidae</taxon>
        <taxon>Pleosporales</taxon>
        <taxon>Massarineae</taxon>
        <taxon>Lentitheciaceae</taxon>
        <taxon>Lentithecium</taxon>
    </lineage>
</organism>
<sequence>MYENISWPEGFGRRDLVAYGISGLVVLDRASNTVIKSPHGQDDQASIDLESSIYKRLSAQTSHPGFLKFHGYYQSSPNLRGIRLEFAPNFTVENFLSRRSAEVTRELRLRWSRQISNALSHLHALSIVHGDLTCANIFLATNLDARLGDFAGSSINGSPLTYVIRANHRYPGPLLSVKADIFAFGSVLYHIWTGRLPYYDLVTGCADEDSEALLKGEEEVIARYARGEFPKTEFLGGIGNIILRCWQGAFNDAEQCAKEIATQV</sequence>
<dbReference type="EMBL" id="MU005570">
    <property type="protein sequence ID" value="KAF2690846.1"/>
    <property type="molecule type" value="Genomic_DNA"/>
</dbReference>
<gene>
    <name evidence="11" type="ORF">K458DRAFT_412188</name>
</gene>
<evidence type="ECO:0000256" key="3">
    <source>
        <dbReference type="ARBA" id="ARBA00012513"/>
    </source>
</evidence>
<dbReference type="GO" id="GO:0005737">
    <property type="term" value="C:cytoplasm"/>
    <property type="evidence" value="ECO:0007669"/>
    <property type="project" value="TreeGrafter"/>
</dbReference>
<evidence type="ECO:0000256" key="2">
    <source>
        <dbReference type="ARBA" id="ARBA00011534"/>
    </source>
</evidence>
<comment type="subunit">
    <text evidence="2">Component of the EKC/KEOPS complex composed of at least BUD32, CGI121, GON7, KAE1 and PCC1; the whole complex dimerizes.</text>
</comment>
<comment type="function">
    <text evidence="1">Component of the EKC/KEOPS complex that is required for the formation of a threonylcarbamoyl group on adenosine at position 37 (t(6)A37) in tRNAs that read codons beginning with adenine. The complex is probably involved in the transfer of the threonylcarbamoyl moiety of threonylcarbamoyl-AMP (TC-AMP) to the N6 group of A37. BUD32 has ATPase activity in the context of the EKC/KEOPS complex and likely plays a supporting role to the catalytic subunit KAE1. The EKC/KEOPS complex also promotes both telomere uncapping and telomere elongation. The complex is required for efficient recruitment of transcriptional coactivators.</text>
</comment>
<comment type="catalytic activity">
    <reaction evidence="8">
        <text>L-threonyl-[protein] + ATP = O-phospho-L-threonyl-[protein] + ADP + H(+)</text>
        <dbReference type="Rhea" id="RHEA:46608"/>
        <dbReference type="Rhea" id="RHEA-COMP:11060"/>
        <dbReference type="Rhea" id="RHEA-COMP:11605"/>
        <dbReference type="ChEBI" id="CHEBI:15378"/>
        <dbReference type="ChEBI" id="CHEBI:30013"/>
        <dbReference type="ChEBI" id="CHEBI:30616"/>
        <dbReference type="ChEBI" id="CHEBI:61977"/>
        <dbReference type="ChEBI" id="CHEBI:456216"/>
        <dbReference type="EC" id="2.7.11.1"/>
    </reaction>
</comment>
<evidence type="ECO:0000256" key="8">
    <source>
        <dbReference type="ARBA" id="ARBA00047899"/>
    </source>
</evidence>
<dbReference type="OrthoDB" id="1668230at2759"/>
<dbReference type="Proteomes" id="UP000799291">
    <property type="component" value="Unassembled WGS sequence"/>
</dbReference>
<dbReference type="InterPro" id="IPR011009">
    <property type="entry name" value="Kinase-like_dom_sf"/>
</dbReference>
<dbReference type="SUPFAM" id="SSF56112">
    <property type="entry name" value="Protein kinase-like (PK-like)"/>
    <property type="match status" value="1"/>
</dbReference>
<dbReference type="PANTHER" id="PTHR23257">
    <property type="entry name" value="SERINE-THREONINE PROTEIN KINASE"/>
    <property type="match status" value="1"/>
</dbReference>
<evidence type="ECO:0000256" key="9">
    <source>
        <dbReference type="ARBA" id="ARBA00048679"/>
    </source>
</evidence>
<keyword evidence="11" id="KW-0418">Kinase</keyword>
<dbReference type="Gene3D" id="1.10.510.10">
    <property type="entry name" value="Transferase(Phosphotransferase) domain 1"/>
    <property type="match status" value="1"/>
</dbReference>
<accession>A0A6G1JK35</accession>
<dbReference type="GO" id="GO:0007165">
    <property type="term" value="P:signal transduction"/>
    <property type="evidence" value="ECO:0007669"/>
    <property type="project" value="TreeGrafter"/>
</dbReference>
<evidence type="ECO:0000256" key="7">
    <source>
        <dbReference type="ARBA" id="ARBA00033194"/>
    </source>
</evidence>
<dbReference type="GO" id="GO:0005524">
    <property type="term" value="F:ATP binding"/>
    <property type="evidence" value="ECO:0007669"/>
    <property type="project" value="InterPro"/>
</dbReference>